<accession>A0AAD7MKM6</accession>
<dbReference type="Pfam" id="PF12937">
    <property type="entry name" value="F-box-like"/>
    <property type="match status" value="1"/>
</dbReference>
<gene>
    <name evidence="2" type="ORF">B0H16DRAFT_1792575</name>
</gene>
<dbReference type="EMBL" id="JARKIB010000237">
    <property type="protein sequence ID" value="KAJ7720714.1"/>
    <property type="molecule type" value="Genomic_DNA"/>
</dbReference>
<keyword evidence="3" id="KW-1185">Reference proteome</keyword>
<dbReference type="InterPro" id="IPR001810">
    <property type="entry name" value="F-box_dom"/>
</dbReference>
<evidence type="ECO:0000313" key="2">
    <source>
        <dbReference type="EMBL" id="KAJ7720714.1"/>
    </source>
</evidence>
<name>A0AAD7MKM6_9AGAR</name>
<organism evidence="2 3">
    <name type="scientific">Mycena metata</name>
    <dbReference type="NCBI Taxonomy" id="1033252"/>
    <lineage>
        <taxon>Eukaryota</taxon>
        <taxon>Fungi</taxon>
        <taxon>Dikarya</taxon>
        <taxon>Basidiomycota</taxon>
        <taxon>Agaricomycotina</taxon>
        <taxon>Agaricomycetes</taxon>
        <taxon>Agaricomycetidae</taxon>
        <taxon>Agaricales</taxon>
        <taxon>Marasmiineae</taxon>
        <taxon>Mycenaceae</taxon>
        <taxon>Mycena</taxon>
    </lineage>
</organism>
<evidence type="ECO:0000313" key="3">
    <source>
        <dbReference type="Proteomes" id="UP001215598"/>
    </source>
</evidence>
<protein>
    <recommendedName>
        <fullName evidence="1">F-box domain-containing protein</fullName>
    </recommendedName>
</protein>
<dbReference type="SUPFAM" id="SSF52047">
    <property type="entry name" value="RNI-like"/>
    <property type="match status" value="1"/>
</dbReference>
<proteinExistence type="predicted"/>
<dbReference type="AlphaFoldDB" id="A0AAD7MKM6"/>
<dbReference type="Proteomes" id="UP001215598">
    <property type="component" value="Unassembled WGS sequence"/>
</dbReference>
<sequence length="891" mass="98930">MVSGGATLIYFPREIGRIRVARRGPSDPMLIGPELRRLVNKSLHSFGRSAESMCWPPMGFASALESTVFNLRAVWAVFMSAVNLTSFSPSGSHGPPEIMQRIFRMVLPLYFLDPRYFCTVRGELAAVCRYWAAVVFGDSSLWHLIAVSKRTKVDSLAFTLARSNARPLCIKLSFESFRMKSVDDPAAVSRVDRLLAVLIPSATRWATFVLSCQHPLVFQRVHYHCENLVAVRLRSITLLYWNLPPRGPRRLPSIPYNPFLPRRWFADSTTSLTTLELNGIPMIWDTAGIFDRLVTVELCDLPGSVYAAYRVFSALFARARGLRVLRIGNITHLETPIDADACAVLCCATLQKLDVRLDSIVGRLLTLLDFPRLKKMILRAFDNTDMESILLCNRHLHRVSVFKLHGWMGGGELLWPLFDSLECLSRMDFTHAQPDAFTSFGGWTSSRIHSDPKSPAQKVSELRVGHVSTTELVGYCHARMVAAGGERCPLSIRMEHPSFSREATSLTAAELRWLKDKRSKLNKISIAITNVVYRSPRIAPAYEAQVLRTLHVLRSASMRCRALDVCTCKLETMLLVLQSIASEDARSLEYLSLACTGFASSDVLSSVLLSTPPVIFSGQLPLLKKLTLVGVALDWSKIITLPNLTHLSLRSIPPSGSPTFDQFAAFATSAPKLEILSLDGVGCDPANGPESTIELGSVIALEISFSAGPYTESSRLYNLIRRLRFPGLHSLSVAFFSQPSVHAFASSPLFTQAFDVTFLGNACCDGWMENVLSRLRNTRHLDIRGAAATFLSALTYPVRTPLGLALPGPALTKLTVRGERWDVIRRLIQVRKDRGLGLHTIVYESVEPITESTIERFHLADFKYIRSNVGSLLWQRPGSSASSVSKIEFGG</sequence>
<dbReference type="InterPro" id="IPR032675">
    <property type="entry name" value="LRR_dom_sf"/>
</dbReference>
<feature type="domain" description="F-box" evidence="1">
    <location>
        <begin position="95"/>
        <end position="144"/>
    </location>
</feature>
<evidence type="ECO:0000259" key="1">
    <source>
        <dbReference type="Pfam" id="PF12937"/>
    </source>
</evidence>
<dbReference type="Gene3D" id="3.80.10.10">
    <property type="entry name" value="Ribonuclease Inhibitor"/>
    <property type="match status" value="1"/>
</dbReference>
<reference evidence="2" key="1">
    <citation type="submission" date="2023-03" db="EMBL/GenBank/DDBJ databases">
        <title>Massive genome expansion in bonnet fungi (Mycena s.s.) driven by repeated elements and novel gene families across ecological guilds.</title>
        <authorList>
            <consortium name="Lawrence Berkeley National Laboratory"/>
            <person name="Harder C.B."/>
            <person name="Miyauchi S."/>
            <person name="Viragh M."/>
            <person name="Kuo A."/>
            <person name="Thoen E."/>
            <person name="Andreopoulos B."/>
            <person name="Lu D."/>
            <person name="Skrede I."/>
            <person name="Drula E."/>
            <person name="Henrissat B."/>
            <person name="Morin E."/>
            <person name="Kohler A."/>
            <person name="Barry K."/>
            <person name="LaButti K."/>
            <person name="Morin E."/>
            <person name="Salamov A."/>
            <person name="Lipzen A."/>
            <person name="Mereny Z."/>
            <person name="Hegedus B."/>
            <person name="Baldrian P."/>
            <person name="Stursova M."/>
            <person name="Weitz H."/>
            <person name="Taylor A."/>
            <person name="Grigoriev I.V."/>
            <person name="Nagy L.G."/>
            <person name="Martin F."/>
            <person name="Kauserud H."/>
        </authorList>
    </citation>
    <scope>NUCLEOTIDE SEQUENCE</scope>
    <source>
        <strain evidence="2">CBHHK182m</strain>
    </source>
</reference>
<dbReference type="SUPFAM" id="SSF52058">
    <property type="entry name" value="L domain-like"/>
    <property type="match status" value="1"/>
</dbReference>
<comment type="caution">
    <text evidence="2">The sequence shown here is derived from an EMBL/GenBank/DDBJ whole genome shotgun (WGS) entry which is preliminary data.</text>
</comment>